<gene>
    <name evidence="7" type="primary">mscS</name>
    <name evidence="7" type="ORF">SNEC2469_LOCUS10402</name>
</gene>
<accession>A0A812QJD1</accession>
<sequence length="131" mass="13741">MKPVIISILLHAVILLYTASGVLRTLGLAPRSILALGGVSGLAFGLAAQNLVGNFMSGLLLVLNRQFTVGDYIETNGIQGKVLAMGWTFIEIQRGEDLVMLPNSQVIGTTVVQIGRFADPGGDDASESTNA</sequence>
<dbReference type="SUPFAM" id="SSF82861">
    <property type="entry name" value="Mechanosensitive channel protein MscS (YggB), transmembrane region"/>
    <property type="match status" value="1"/>
</dbReference>
<keyword evidence="3" id="KW-0812">Transmembrane</keyword>
<dbReference type="GO" id="GO:0055085">
    <property type="term" value="P:transmembrane transport"/>
    <property type="evidence" value="ECO:0007669"/>
    <property type="project" value="InterPro"/>
</dbReference>
<dbReference type="PANTHER" id="PTHR30566">
    <property type="entry name" value="YNAI-RELATED MECHANOSENSITIVE ION CHANNEL"/>
    <property type="match status" value="1"/>
</dbReference>
<evidence type="ECO:0000256" key="2">
    <source>
        <dbReference type="ARBA" id="ARBA00008017"/>
    </source>
</evidence>
<dbReference type="PANTHER" id="PTHR30566:SF5">
    <property type="entry name" value="MECHANOSENSITIVE ION CHANNEL PROTEIN 1, MITOCHONDRIAL-RELATED"/>
    <property type="match status" value="1"/>
</dbReference>
<dbReference type="AlphaFoldDB" id="A0A812QJD1"/>
<dbReference type="Gene3D" id="2.30.30.60">
    <property type="match status" value="1"/>
</dbReference>
<dbReference type="InterPro" id="IPR006685">
    <property type="entry name" value="MscS_channel_2nd"/>
</dbReference>
<dbReference type="Proteomes" id="UP000601435">
    <property type="component" value="Unassembled WGS sequence"/>
</dbReference>
<proteinExistence type="inferred from homology"/>
<dbReference type="InterPro" id="IPR023408">
    <property type="entry name" value="MscS_beta-dom_sf"/>
</dbReference>
<feature type="domain" description="Mechanosensitive ion channel MscS" evidence="6">
    <location>
        <begin position="50"/>
        <end position="111"/>
    </location>
</feature>
<evidence type="ECO:0000256" key="3">
    <source>
        <dbReference type="ARBA" id="ARBA00022692"/>
    </source>
</evidence>
<evidence type="ECO:0000256" key="1">
    <source>
        <dbReference type="ARBA" id="ARBA00004141"/>
    </source>
</evidence>
<comment type="subcellular location">
    <subcellularLocation>
        <location evidence="1">Membrane</location>
        <topology evidence="1">Multi-pass membrane protein</topology>
    </subcellularLocation>
</comment>
<organism evidence="7 8">
    <name type="scientific">Symbiodinium necroappetens</name>
    <dbReference type="NCBI Taxonomy" id="1628268"/>
    <lineage>
        <taxon>Eukaryota</taxon>
        <taxon>Sar</taxon>
        <taxon>Alveolata</taxon>
        <taxon>Dinophyceae</taxon>
        <taxon>Suessiales</taxon>
        <taxon>Symbiodiniaceae</taxon>
        <taxon>Symbiodinium</taxon>
    </lineage>
</organism>
<dbReference type="InterPro" id="IPR011014">
    <property type="entry name" value="MscS_channel_TM-2"/>
</dbReference>
<evidence type="ECO:0000313" key="7">
    <source>
        <dbReference type="EMBL" id="CAE7384158.1"/>
    </source>
</evidence>
<name>A0A812QJD1_9DINO</name>
<dbReference type="InterPro" id="IPR010920">
    <property type="entry name" value="LSM_dom_sf"/>
</dbReference>
<dbReference type="Gene3D" id="1.10.287.1260">
    <property type="match status" value="1"/>
</dbReference>
<dbReference type="GO" id="GO:0016020">
    <property type="term" value="C:membrane"/>
    <property type="evidence" value="ECO:0007669"/>
    <property type="project" value="UniProtKB-SubCell"/>
</dbReference>
<evidence type="ECO:0000256" key="5">
    <source>
        <dbReference type="ARBA" id="ARBA00023136"/>
    </source>
</evidence>
<dbReference type="SUPFAM" id="SSF50182">
    <property type="entry name" value="Sm-like ribonucleoproteins"/>
    <property type="match status" value="1"/>
</dbReference>
<reference evidence="7" key="1">
    <citation type="submission" date="2021-02" db="EMBL/GenBank/DDBJ databases">
        <authorList>
            <person name="Dougan E. K."/>
            <person name="Rhodes N."/>
            <person name="Thang M."/>
            <person name="Chan C."/>
        </authorList>
    </citation>
    <scope>NUCLEOTIDE SEQUENCE</scope>
</reference>
<protein>
    <submittedName>
        <fullName evidence="7">MscS protein</fullName>
    </submittedName>
</protein>
<evidence type="ECO:0000313" key="8">
    <source>
        <dbReference type="Proteomes" id="UP000601435"/>
    </source>
</evidence>
<comment type="caution">
    <text evidence="7">The sequence shown here is derived from an EMBL/GenBank/DDBJ whole genome shotgun (WGS) entry which is preliminary data.</text>
</comment>
<keyword evidence="8" id="KW-1185">Reference proteome</keyword>
<keyword evidence="5" id="KW-0472">Membrane</keyword>
<keyword evidence="4" id="KW-1133">Transmembrane helix</keyword>
<dbReference type="Pfam" id="PF00924">
    <property type="entry name" value="MS_channel_2nd"/>
    <property type="match status" value="1"/>
</dbReference>
<dbReference type="OrthoDB" id="431980at2759"/>
<dbReference type="EMBL" id="CAJNJA010016598">
    <property type="protein sequence ID" value="CAE7384158.1"/>
    <property type="molecule type" value="Genomic_DNA"/>
</dbReference>
<evidence type="ECO:0000256" key="4">
    <source>
        <dbReference type="ARBA" id="ARBA00022989"/>
    </source>
</evidence>
<evidence type="ECO:0000259" key="6">
    <source>
        <dbReference type="Pfam" id="PF00924"/>
    </source>
</evidence>
<comment type="similarity">
    <text evidence="2">Belongs to the MscS (TC 1.A.23) family.</text>
</comment>